<evidence type="ECO:0000256" key="11">
    <source>
        <dbReference type="SAM" id="SignalP"/>
    </source>
</evidence>
<feature type="chain" id="PRO_5044855603" evidence="11">
    <location>
        <begin position="24"/>
        <end position="181"/>
    </location>
</feature>
<dbReference type="FunFam" id="2.60.40.420:FF:000069">
    <property type="entry name" value="Early nodulin-like protein 1"/>
    <property type="match status" value="1"/>
</dbReference>
<evidence type="ECO:0000256" key="5">
    <source>
        <dbReference type="ARBA" id="ARBA00023136"/>
    </source>
</evidence>
<accession>A0ABD1WEU1</accession>
<dbReference type="PANTHER" id="PTHR33021:SF197">
    <property type="entry name" value="EARLY NODULIN-LIKE PROTEIN 13"/>
    <property type="match status" value="1"/>
</dbReference>
<evidence type="ECO:0000256" key="1">
    <source>
        <dbReference type="ARBA" id="ARBA00004609"/>
    </source>
</evidence>
<dbReference type="EMBL" id="JBFOLJ010000003">
    <property type="protein sequence ID" value="KAL2548187.1"/>
    <property type="molecule type" value="Genomic_DNA"/>
</dbReference>
<dbReference type="AlphaFoldDB" id="A0ABD1WEU1"/>
<keyword evidence="8" id="KW-0449">Lipoprotein</keyword>
<evidence type="ECO:0000256" key="2">
    <source>
        <dbReference type="ARBA" id="ARBA00022475"/>
    </source>
</evidence>
<keyword evidence="4 11" id="KW-0732">Signal</keyword>
<evidence type="ECO:0000256" key="7">
    <source>
        <dbReference type="ARBA" id="ARBA00023180"/>
    </source>
</evidence>
<dbReference type="Proteomes" id="UP001604277">
    <property type="component" value="Unassembled WGS sequence"/>
</dbReference>
<dbReference type="Pfam" id="PF02298">
    <property type="entry name" value="Cu_bind_like"/>
    <property type="match status" value="1"/>
</dbReference>
<feature type="signal peptide" evidence="11">
    <location>
        <begin position="1"/>
        <end position="23"/>
    </location>
</feature>
<keyword evidence="10" id="KW-1133">Transmembrane helix</keyword>
<dbReference type="InterPro" id="IPR039391">
    <property type="entry name" value="Phytocyanin-like"/>
</dbReference>
<dbReference type="SUPFAM" id="SSF49503">
    <property type="entry name" value="Cupredoxins"/>
    <property type="match status" value="1"/>
</dbReference>
<dbReference type="InterPro" id="IPR008972">
    <property type="entry name" value="Cupredoxin"/>
</dbReference>
<organism evidence="13 14">
    <name type="scientific">Forsythia ovata</name>
    <dbReference type="NCBI Taxonomy" id="205694"/>
    <lineage>
        <taxon>Eukaryota</taxon>
        <taxon>Viridiplantae</taxon>
        <taxon>Streptophyta</taxon>
        <taxon>Embryophyta</taxon>
        <taxon>Tracheophyta</taxon>
        <taxon>Spermatophyta</taxon>
        <taxon>Magnoliopsida</taxon>
        <taxon>eudicotyledons</taxon>
        <taxon>Gunneridae</taxon>
        <taxon>Pentapetalae</taxon>
        <taxon>asterids</taxon>
        <taxon>lamiids</taxon>
        <taxon>Lamiales</taxon>
        <taxon>Oleaceae</taxon>
        <taxon>Forsythieae</taxon>
        <taxon>Forsythia</taxon>
    </lineage>
</organism>
<keyword evidence="14" id="KW-1185">Reference proteome</keyword>
<comment type="similarity">
    <text evidence="9">Belongs to the early nodulin-like (ENODL) family.</text>
</comment>
<feature type="transmembrane region" description="Helical" evidence="10">
    <location>
        <begin position="160"/>
        <end position="180"/>
    </location>
</feature>
<name>A0ABD1WEU1_9LAMI</name>
<evidence type="ECO:0000256" key="4">
    <source>
        <dbReference type="ARBA" id="ARBA00022729"/>
    </source>
</evidence>
<evidence type="ECO:0000256" key="10">
    <source>
        <dbReference type="SAM" id="Phobius"/>
    </source>
</evidence>
<dbReference type="PROSITE" id="PS51485">
    <property type="entry name" value="PHYTOCYANIN"/>
    <property type="match status" value="1"/>
</dbReference>
<keyword evidence="3" id="KW-0336">GPI-anchor</keyword>
<evidence type="ECO:0000256" key="8">
    <source>
        <dbReference type="ARBA" id="ARBA00023288"/>
    </source>
</evidence>
<dbReference type="Gene3D" id="2.60.40.420">
    <property type="entry name" value="Cupredoxins - blue copper proteins"/>
    <property type="match status" value="1"/>
</dbReference>
<dbReference type="InterPro" id="IPR041846">
    <property type="entry name" value="ENL_dom"/>
</dbReference>
<proteinExistence type="inferred from homology"/>
<keyword evidence="10" id="KW-0812">Transmembrane</keyword>
<dbReference type="PANTHER" id="PTHR33021">
    <property type="entry name" value="BLUE COPPER PROTEIN"/>
    <property type="match status" value="1"/>
</dbReference>
<dbReference type="CDD" id="cd11019">
    <property type="entry name" value="OsENODL1_like"/>
    <property type="match status" value="1"/>
</dbReference>
<sequence>MAGFSRILSCSLVLFLFLSLSEARDHLVGDKMDAWKIPTAESDSLNHWAQKSRFLIGDTLVWKYNGSKDSVLEVTKRDYVTCNTSTPIQTYNDGNTKVKLEHSGPYYFISGAEGHCEKGQKLIVVVISDKHGQLFKAVSPASAPSPVEFDGPAVAPTSSAAGLVNSSFLLALWVLAVFLVM</sequence>
<keyword evidence="2" id="KW-1003">Cell membrane</keyword>
<feature type="domain" description="Phytocyanin" evidence="12">
    <location>
        <begin position="24"/>
        <end position="128"/>
    </location>
</feature>
<comment type="caution">
    <text evidence="13">The sequence shown here is derived from an EMBL/GenBank/DDBJ whole genome shotgun (WGS) entry which is preliminary data.</text>
</comment>
<protein>
    <submittedName>
        <fullName evidence="13">Early nodulin-like protein 15</fullName>
    </submittedName>
</protein>
<evidence type="ECO:0000256" key="6">
    <source>
        <dbReference type="ARBA" id="ARBA00023157"/>
    </source>
</evidence>
<dbReference type="GO" id="GO:0005886">
    <property type="term" value="C:plasma membrane"/>
    <property type="evidence" value="ECO:0007669"/>
    <property type="project" value="UniProtKB-SubCell"/>
</dbReference>
<reference evidence="14" key="1">
    <citation type="submission" date="2024-07" db="EMBL/GenBank/DDBJ databases">
        <title>Two chromosome-level genome assemblies of Korean endemic species Abeliophyllum distichum and Forsythia ovata (Oleaceae).</title>
        <authorList>
            <person name="Jang H."/>
        </authorList>
    </citation>
    <scope>NUCLEOTIDE SEQUENCE [LARGE SCALE GENOMIC DNA]</scope>
</reference>
<keyword evidence="7" id="KW-0325">Glycoprotein</keyword>
<evidence type="ECO:0000259" key="12">
    <source>
        <dbReference type="PROSITE" id="PS51485"/>
    </source>
</evidence>
<keyword evidence="5 10" id="KW-0472">Membrane</keyword>
<evidence type="ECO:0000256" key="9">
    <source>
        <dbReference type="ARBA" id="ARBA00035011"/>
    </source>
</evidence>
<comment type="subcellular location">
    <subcellularLocation>
        <location evidence="1">Cell membrane</location>
        <topology evidence="1">Lipid-anchor</topology>
        <topology evidence="1">GPI-anchor</topology>
    </subcellularLocation>
</comment>
<evidence type="ECO:0000256" key="3">
    <source>
        <dbReference type="ARBA" id="ARBA00022622"/>
    </source>
</evidence>
<evidence type="ECO:0000313" key="13">
    <source>
        <dbReference type="EMBL" id="KAL2548187.1"/>
    </source>
</evidence>
<keyword evidence="6" id="KW-1015">Disulfide bond</keyword>
<evidence type="ECO:0000313" key="14">
    <source>
        <dbReference type="Proteomes" id="UP001604277"/>
    </source>
</evidence>
<gene>
    <name evidence="13" type="ORF">Fot_09717</name>
</gene>
<dbReference type="GO" id="GO:0098552">
    <property type="term" value="C:side of membrane"/>
    <property type="evidence" value="ECO:0007669"/>
    <property type="project" value="UniProtKB-KW"/>
</dbReference>
<dbReference type="InterPro" id="IPR003245">
    <property type="entry name" value="Phytocyanin_dom"/>
</dbReference>